<gene>
    <name evidence="4" type="ORF">MOMA_00880</name>
</gene>
<dbReference type="SUPFAM" id="SSF64288">
    <property type="entry name" value="Chorismate lyase-like"/>
    <property type="match status" value="1"/>
</dbReference>
<evidence type="ECO:0000313" key="4">
    <source>
        <dbReference type="EMBL" id="ELA08921.1"/>
    </source>
</evidence>
<dbReference type="AlphaFoldDB" id="L2F811"/>
<evidence type="ECO:0000256" key="1">
    <source>
        <dbReference type="ARBA" id="ARBA00022490"/>
    </source>
</evidence>
<dbReference type="Proteomes" id="UP000023795">
    <property type="component" value="Unassembled WGS sequence"/>
</dbReference>
<comment type="caution">
    <text evidence="4">The sequence shown here is derived from an EMBL/GenBank/DDBJ whole genome shotgun (WGS) entry which is preliminary data.</text>
</comment>
<dbReference type="OrthoDB" id="9789493at2"/>
<dbReference type="RefSeq" id="WP_009501320.1">
    <property type="nucleotide sequence ID" value="NZ_ANIN01000001.1"/>
</dbReference>
<dbReference type="EMBL" id="ANIN01000001">
    <property type="protein sequence ID" value="ELA08921.1"/>
    <property type="molecule type" value="Genomic_DNA"/>
</dbReference>
<dbReference type="PATRIC" id="fig|1230338.3.peg.189"/>
<protein>
    <submittedName>
        <fullName evidence="4">Chorismate lyase</fullName>
    </submittedName>
</protein>
<reference evidence="4 5" key="1">
    <citation type="journal article" date="2013" name="Genome Announc.">
        <title>Genome Sequence of Moraxella macacae 0408225, a Novel Bacterial Species Isolated from a Cynomolgus Macaque with Epistaxis.</title>
        <authorList>
            <person name="Ladner J.T."/>
            <person name="Whitehouse C.A."/>
            <person name="Koroleva G.I."/>
            <person name="Palacios G.F."/>
        </authorList>
    </citation>
    <scope>NUCLEOTIDE SEQUENCE [LARGE SCALE GENOMIC DNA]</scope>
    <source>
        <strain evidence="4 5">0408225</strain>
    </source>
</reference>
<keyword evidence="2" id="KW-0831">Ubiquinone biosynthesis</keyword>
<dbReference type="InterPro" id="IPR007440">
    <property type="entry name" value="Chorismate--pyruvate_lyase"/>
</dbReference>
<evidence type="ECO:0000256" key="3">
    <source>
        <dbReference type="ARBA" id="ARBA00023239"/>
    </source>
</evidence>
<keyword evidence="3 4" id="KW-0456">Lyase</keyword>
<keyword evidence="1" id="KW-0963">Cytoplasm</keyword>
<dbReference type="PANTHER" id="PTHR38683:SF1">
    <property type="entry name" value="CHORISMATE PYRUVATE-LYASE"/>
    <property type="match status" value="1"/>
</dbReference>
<dbReference type="Pfam" id="PF04345">
    <property type="entry name" value="Chor_lyase"/>
    <property type="match status" value="1"/>
</dbReference>
<evidence type="ECO:0000256" key="2">
    <source>
        <dbReference type="ARBA" id="ARBA00022688"/>
    </source>
</evidence>
<dbReference type="GO" id="GO:0006744">
    <property type="term" value="P:ubiquinone biosynthetic process"/>
    <property type="evidence" value="ECO:0007669"/>
    <property type="project" value="UniProtKB-KW"/>
</dbReference>
<accession>L2F811</accession>
<dbReference type="STRING" id="1230338.MOMA_00880"/>
<dbReference type="PANTHER" id="PTHR38683">
    <property type="entry name" value="CHORISMATE PYRUVATE-LYASE"/>
    <property type="match status" value="1"/>
</dbReference>
<dbReference type="InterPro" id="IPR028978">
    <property type="entry name" value="Chorismate_lyase_/UTRA_dom_sf"/>
</dbReference>
<evidence type="ECO:0000313" key="5">
    <source>
        <dbReference type="Proteomes" id="UP000023795"/>
    </source>
</evidence>
<dbReference type="eggNOG" id="COG3161">
    <property type="taxonomic scope" value="Bacteria"/>
</dbReference>
<dbReference type="GO" id="GO:0008813">
    <property type="term" value="F:chorismate lyase activity"/>
    <property type="evidence" value="ECO:0007669"/>
    <property type="project" value="InterPro"/>
</dbReference>
<name>L2F811_9GAMM</name>
<organism evidence="4 5">
    <name type="scientific">Moraxella macacae 0408225</name>
    <dbReference type="NCBI Taxonomy" id="1230338"/>
    <lineage>
        <taxon>Bacteria</taxon>
        <taxon>Pseudomonadati</taxon>
        <taxon>Pseudomonadota</taxon>
        <taxon>Gammaproteobacteria</taxon>
        <taxon>Moraxellales</taxon>
        <taxon>Moraxellaceae</taxon>
        <taxon>Moraxella</taxon>
    </lineage>
</organism>
<keyword evidence="5" id="KW-1185">Reference proteome</keyword>
<dbReference type="Gene3D" id="3.40.1410.10">
    <property type="entry name" value="Chorismate lyase-like"/>
    <property type="match status" value="1"/>
</dbReference>
<dbReference type="GO" id="GO:0005829">
    <property type="term" value="C:cytosol"/>
    <property type="evidence" value="ECO:0007669"/>
    <property type="project" value="TreeGrafter"/>
</dbReference>
<sequence length="170" mass="19443">MQNQPMPPKIFSHLPNELHHTKLASWLVANGSLTAKIEQFSAQKLIVKPTFEGRQMLTLPEIKQLQLPMRPHSAWVRESLLFGKAGESAWIKARSVFGFHILSGKGRKLANLGQCPIGYVIFARPCAVLVNRHYQLTADGWQRQSVYRWYGKHLLISEIFLSDFVDKYLS</sequence>
<proteinExistence type="predicted"/>